<comment type="caution">
    <text evidence="2">The sequence shown here is derived from an EMBL/GenBank/DDBJ whole genome shotgun (WGS) entry which is preliminary data.</text>
</comment>
<dbReference type="Pfam" id="PF01726">
    <property type="entry name" value="LexA_DNA_bind"/>
    <property type="match status" value="1"/>
</dbReference>
<dbReference type="Proteomes" id="UP000054526">
    <property type="component" value="Unassembled WGS sequence"/>
</dbReference>
<sequence>MLNDPSRKLLRILQNFSSLNGRPPTIQELARKTGRTIGQVKMTLRVLAVEGFIEWQPNRHHELKVIQGWEIKVRK</sequence>
<feature type="domain" description="LexA repressor DNA-binding" evidence="1">
    <location>
        <begin position="6"/>
        <end position="59"/>
    </location>
</feature>
<dbReference type="InterPro" id="IPR006199">
    <property type="entry name" value="LexA_DNA-bd_dom"/>
</dbReference>
<dbReference type="RefSeq" id="WP_041064018.1">
    <property type="nucleotide sequence ID" value="NZ_JXAL01000021.1"/>
</dbReference>
<reference evidence="2 3" key="1">
    <citation type="submission" date="2014-12" db="EMBL/GenBank/DDBJ databases">
        <title>Draft genome sequence of Cohnella kolymensis strain B-2846.</title>
        <authorList>
            <person name="Karlyshev A.V."/>
            <person name="Kudryashova E.B."/>
        </authorList>
    </citation>
    <scope>NUCLEOTIDE SEQUENCE [LARGE SCALE GENOMIC DNA]</scope>
    <source>
        <strain evidence="2 3">VKM B-2846</strain>
    </source>
</reference>
<evidence type="ECO:0000259" key="1">
    <source>
        <dbReference type="Pfam" id="PF01726"/>
    </source>
</evidence>
<evidence type="ECO:0000313" key="2">
    <source>
        <dbReference type="EMBL" id="KIL35510.1"/>
    </source>
</evidence>
<dbReference type="SUPFAM" id="SSF46785">
    <property type="entry name" value="Winged helix' DNA-binding domain"/>
    <property type="match status" value="1"/>
</dbReference>
<dbReference type="EMBL" id="JXAL01000021">
    <property type="protein sequence ID" value="KIL35510.1"/>
    <property type="molecule type" value="Genomic_DNA"/>
</dbReference>
<evidence type="ECO:0000313" key="3">
    <source>
        <dbReference type="Proteomes" id="UP000054526"/>
    </source>
</evidence>
<gene>
    <name evidence="2" type="ORF">SD71_13475</name>
</gene>
<dbReference type="InterPro" id="IPR036388">
    <property type="entry name" value="WH-like_DNA-bd_sf"/>
</dbReference>
<dbReference type="Gene3D" id="1.10.10.10">
    <property type="entry name" value="Winged helix-like DNA-binding domain superfamily/Winged helix DNA-binding domain"/>
    <property type="match status" value="1"/>
</dbReference>
<accession>A0ABR5A3D0</accession>
<organism evidence="2 3">
    <name type="scientific">Cohnella kolymensis</name>
    <dbReference type="NCBI Taxonomy" id="1590652"/>
    <lineage>
        <taxon>Bacteria</taxon>
        <taxon>Bacillati</taxon>
        <taxon>Bacillota</taxon>
        <taxon>Bacilli</taxon>
        <taxon>Bacillales</taxon>
        <taxon>Paenibacillaceae</taxon>
        <taxon>Cohnella</taxon>
    </lineage>
</organism>
<keyword evidence="3" id="KW-1185">Reference proteome</keyword>
<proteinExistence type="predicted"/>
<dbReference type="InterPro" id="IPR036390">
    <property type="entry name" value="WH_DNA-bd_sf"/>
</dbReference>
<name>A0ABR5A3D0_9BACL</name>
<protein>
    <recommendedName>
        <fullName evidence="1">LexA repressor DNA-binding domain-containing protein</fullName>
    </recommendedName>
</protein>